<sequence>MRELLIFLRRNKLAVVGLAILVALVGLITVGPLVSPYTPTKLDILHKLDAPTFAHWLGTDAFGRDVLTRIMYGGRATLTIGVGVVAIAFVIGVFFGMLAGFVGGWPDSIIMRIVDAILAFPALVLAIALAAAFGPSLQNAMLAVAITLAPQFARVARSQALSISVKPYVEAAVSLGLPTHRILLRYIFVNGLGPLLVQSTLALGSAILQTASLGFLGLGAQPPLAEWGADVSANLQFVRSAAWVALAPGMAILLAVLSFNLIGDSLADWFNPRRRNELD</sequence>
<evidence type="ECO:0000259" key="10">
    <source>
        <dbReference type="PROSITE" id="PS50928"/>
    </source>
</evidence>
<feature type="domain" description="ABC transmembrane type-1" evidence="10">
    <location>
        <begin position="74"/>
        <end position="263"/>
    </location>
</feature>
<keyword evidence="5" id="KW-0571">Peptide transport</keyword>
<feature type="transmembrane region" description="Helical" evidence="9">
    <location>
        <begin position="241"/>
        <end position="262"/>
    </location>
</feature>
<name>A0A068SVI7_NEOGA</name>
<dbReference type="GO" id="GO:0015833">
    <property type="term" value="P:peptide transport"/>
    <property type="evidence" value="ECO:0007669"/>
    <property type="project" value="UniProtKB-KW"/>
</dbReference>
<keyword evidence="2 9" id="KW-0813">Transport</keyword>
<dbReference type="HOGENOM" id="CLU_028518_1_1_5"/>
<dbReference type="Pfam" id="PF12911">
    <property type="entry name" value="OppC_N"/>
    <property type="match status" value="1"/>
</dbReference>
<comment type="subcellular location">
    <subcellularLocation>
        <location evidence="1 9">Cell membrane</location>
        <topology evidence="1 9">Multi-pass membrane protein</topology>
    </subcellularLocation>
</comment>
<comment type="similarity">
    <text evidence="9">Belongs to the binding-protein-dependent transport system permease family.</text>
</comment>
<dbReference type="EMBL" id="HG938353">
    <property type="protein sequence ID" value="CDN49100.1"/>
    <property type="molecule type" value="Genomic_DNA"/>
</dbReference>
<evidence type="ECO:0000256" key="3">
    <source>
        <dbReference type="ARBA" id="ARBA00022475"/>
    </source>
</evidence>
<keyword evidence="7 9" id="KW-1133">Transmembrane helix</keyword>
<evidence type="ECO:0000256" key="8">
    <source>
        <dbReference type="ARBA" id="ARBA00023136"/>
    </source>
</evidence>
<keyword evidence="8 9" id="KW-0472">Membrane</keyword>
<evidence type="ECO:0000256" key="6">
    <source>
        <dbReference type="ARBA" id="ARBA00022927"/>
    </source>
</evidence>
<feature type="transmembrane region" description="Helical" evidence="9">
    <location>
        <begin position="78"/>
        <end position="101"/>
    </location>
</feature>
<keyword evidence="6" id="KW-0653">Protein transport</keyword>
<dbReference type="InterPro" id="IPR050366">
    <property type="entry name" value="BP-dependent_transpt_permease"/>
</dbReference>
<dbReference type="Pfam" id="PF00528">
    <property type="entry name" value="BPD_transp_1"/>
    <property type="match status" value="1"/>
</dbReference>
<reference evidence="12" key="1">
    <citation type="journal article" date="2014" name="BMC Genomics">
        <title>Genome sequencing of two Neorhizobium galegae strains reveals a noeT gene responsible for the unusual acetylation of the nodulation factors.</title>
        <authorList>
            <person name="Osterman J."/>
            <person name="Marsh J."/>
            <person name="Laine P.K."/>
            <person name="Zeng Z."/>
            <person name="Alatalo E."/>
            <person name="Sullivan J.T."/>
            <person name="Young J.P."/>
            <person name="Thomas-Oates J."/>
            <person name="Paulin L."/>
            <person name="Lindstrom K."/>
        </authorList>
    </citation>
    <scope>NUCLEOTIDE SEQUENCE [LARGE SCALE GENOMIC DNA]</scope>
    <source>
        <strain evidence="12">HAMBI 540</strain>
    </source>
</reference>
<dbReference type="RefSeq" id="WP_038589165.1">
    <property type="nucleotide sequence ID" value="NZ_HG938353.1"/>
</dbReference>
<dbReference type="AlphaFoldDB" id="A0A068SVI7"/>
<evidence type="ECO:0000313" key="11">
    <source>
        <dbReference type="EMBL" id="CDN49100.1"/>
    </source>
</evidence>
<dbReference type="InterPro" id="IPR025966">
    <property type="entry name" value="OppC_N"/>
</dbReference>
<dbReference type="GO" id="GO:0015031">
    <property type="term" value="P:protein transport"/>
    <property type="evidence" value="ECO:0007669"/>
    <property type="project" value="UniProtKB-KW"/>
</dbReference>
<evidence type="ECO:0000313" key="12">
    <source>
        <dbReference type="Proteomes" id="UP000028181"/>
    </source>
</evidence>
<evidence type="ECO:0000256" key="1">
    <source>
        <dbReference type="ARBA" id="ARBA00004651"/>
    </source>
</evidence>
<dbReference type="GeneID" id="24257235"/>
<dbReference type="PANTHER" id="PTHR43386">
    <property type="entry name" value="OLIGOPEPTIDE TRANSPORT SYSTEM PERMEASE PROTEIN APPC"/>
    <property type="match status" value="1"/>
</dbReference>
<protein>
    <submittedName>
        <fullName evidence="11">Dipeptide transport system permease protein</fullName>
    </submittedName>
</protein>
<proteinExistence type="inferred from homology"/>
<feature type="transmembrane region" description="Helical" evidence="9">
    <location>
        <begin position="113"/>
        <end position="133"/>
    </location>
</feature>
<keyword evidence="3" id="KW-1003">Cell membrane</keyword>
<evidence type="ECO:0000256" key="7">
    <source>
        <dbReference type="ARBA" id="ARBA00022989"/>
    </source>
</evidence>
<dbReference type="SUPFAM" id="SSF161098">
    <property type="entry name" value="MetI-like"/>
    <property type="match status" value="1"/>
</dbReference>
<dbReference type="GO" id="GO:0055085">
    <property type="term" value="P:transmembrane transport"/>
    <property type="evidence" value="ECO:0007669"/>
    <property type="project" value="InterPro"/>
</dbReference>
<keyword evidence="4 9" id="KW-0812">Transmembrane</keyword>
<feature type="transmembrane region" description="Helical" evidence="9">
    <location>
        <begin position="12"/>
        <end position="34"/>
    </location>
</feature>
<keyword evidence="12" id="KW-1185">Reference proteome</keyword>
<dbReference type="Gene3D" id="1.10.3720.10">
    <property type="entry name" value="MetI-like"/>
    <property type="match status" value="1"/>
</dbReference>
<dbReference type="eggNOG" id="COG1173">
    <property type="taxonomic scope" value="Bacteria"/>
</dbReference>
<accession>A0A068SVI7</accession>
<organism evidence="11 12">
    <name type="scientific">Neorhizobium galegae bv. orientalis str. HAMBI 540</name>
    <dbReference type="NCBI Taxonomy" id="1028800"/>
    <lineage>
        <taxon>Bacteria</taxon>
        <taxon>Pseudomonadati</taxon>
        <taxon>Pseudomonadota</taxon>
        <taxon>Alphaproteobacteria</taxon>
        <taxon>Hyphomicrobiales</taxon>
        <taxon>Rhizobiaceae</taxon>
        <taxon>Rhizobium/Agrobacterium group</taxon>
        <taxon>Neorhizobium</taxon>
    </lineage>
</organism>
<dbReference type="GO" id="GO:0005886">
    <property type="term" value="C:plasma membrane"/>
    <property type="evidence" value="ECO:0007669"/>
    <property type="project" value="UniProtKB-SubCell"/>
</dbReference>
<dbReference type="KEGG" id="ngg:RG540_CH29340"/>
<evidence type="ECO:0000256" key="2">
    <source>
        <dbReference type="ARBA" id="ARBA00022448"/>
    </source>
</evidence>
<dbReference type="PANTHER" id="PTHR43386:SF1">
    <property type="entry name" value="D,D-DIPEPTIDE TRANSPORT SYSTEM PERMEASE PROTEIN DDPC-RELATED"/>
    <property type="match status" value="1"/>
</dbReference>
<dbReference type="PATRIC" id="fig|1028800.3.peg.2974"/>
<evidence type="ECO:0000256" key="5">
    <source>
        <dbReference type="ARBA" id="ARBA00022856"/>
    </source>
</evidence>
<dbReference type="CDD" id="cd06261">
    <property type="entry name" value="TM_PBP2"/>
    <property type="match status" value="1"/>
</dbReference>
<dbReference type="Proteomes" id="UP000028181">
    <property type="component" value="Chromosome I"/>
</dbReference>
<evidence type="ECO:0000256" key="9">
    <source>
        <dbReference type="RuleBase" id="RU363032"/>
    </source>
</evidence>
<gene>
    <name evidence="11" type="ORF">RG540_CH29340</name>
</gene>
<dbReference type="PROSITE" id="PS50928">
    <property type="entry name" value="ABC_TM1"/>
    <property type="match status" value="1"/>
</dbReference>
<dbReference type="OrthoDB" id="9766870at2"/>
<dbReference type="InterPro" id="IPR000515">
    <property type="entry name" value="MetI-like"/>
</dbReference>
<evidence type="ECO:0000256" key="4">
    <source>
        <dbReference type="ARBA" id="ARBA00022692"/>
    </source>
</evidence>
<dbReference type="InterPro" id="IPR035906">
    <property type="entry name" value="MetI-like_sf"/>
</dbReference>